<protein>
    <submittedName>
        <fullName evidence="1">Uncharacterized protein</fullName>
    </submittedName>
</protein>
<comment type="caution">
    <text evidence="1">The sequence shown here is derived from an EMBL/GenBank/DDBJ whole genome shotgun (WGS) entry which is preliminary data.</text>
</comment>
<dbReference type="EMBL" id="LXQA010407534">
    <property type="protein sequence ID" value="MCI49842.1"/>
    <property type="molecule type" value="Genomic_DNA"/>
</dbReference>
<reference evidence="1 2" key="1">
    <citation type="journal article" date="2018" name="Front. Plant Sci.">
        <title>Red Clover (Trifolium pratense) and Zigzag Clover (T. medium) - A Picture of Genomic Similarities and Differences.</title>
        <authorList>
            <person name="Dluhosova J."/>
            <person name="Istvanek J."/>
            <person name="Nedelnik J."/>
            <person name="Repkova J."/>
        </authorList>
    </citation>
    <scope>NUCLEOTIDE SEQUENCE [LARGE SCALE GENOMIC DNA]</scope>
    <source>
        <strain evidence="2">cv. 10/8</strain>
        <tissue evidence="1">Leaf</tissue>
    </source>
</reference>
<dbReference type="AlphaFoldDB" id="A0A392SN62"/>
<proteinExistence type="predicted"/>
<accession>A0A392SN62</accession>
<sequence length="78" mass="8676">RITANTSRSFQTSFATCSLQRVVQRTPPGAFRHPSPPVRCSESCSEHLQELSEILRHTVAAATLSECLLENGGLRHYH</sequence>
<feature type="non-terminal residue" evidence="1">
    <location>
        <position position="1"/>
    </location>
</feature>
<dbReference type="Proteomes" id="UP000265520">
    <property type="component" value="Unassembled WGS sequence"/>
</dbReference>
<evidence type="ECO:0000313" key="2">
    <source>
        <dbReference type="Proteomes" id="UP000265520"/>
    </source>
</evidence>
<name>A0A392SN62_9FABA</name>
<keyword evidence="2" id="KW-1185">Reference proteome</keyword>
<organism evidence="1 2">
    <name type="scientific">Trifolium medium</name>
    <dbReference type="NCBI Taxonomy" id="97028"/>
    <lineage>
        <taxon>Eukaryota</taxon>
        <taxon>Viridiplantae</taxon>
        <taxon>Streptophyta</taxon>
        <taxon>Embryophyta</taxon>
        <taxon>Tracheophyta</taxon>
        <taxon>Spermatophyta</taxon>
        <taxon>Magnoliopsida</taxon>
        <taxon>eudicotyledons</taxon>
        <taxon>Gunneridae</taxon>
        <taxon>Pentapetalae</taxon>
        <taxon>rosids</taxon>
        <taxon>fabids</taxon>
        <taxon>Fabales</taxon>
        <taxon>Fabaceae</taxon>
        <taxon>Papilionoideae</taxon>
        <taxon>50 kb inversion clade</taxon>
        <taxon>NPAAA clade</taxon>
        <taxon>Hologalegina</taxon>
        <taxon>IRL clade</taxon>
        <taxon>Trifolieae</taxon>
        <taxon>Trifolium</taxon>
    </lineage>
</organism>
<evidence type="ECO:0000313" key="1">
    <source>
        <dbReference type="EMBL" id="MCI49842.1"/>
    </source>
</evidence>